<organism evidence="1 2">
    <name type="scientific">Mycobacterium phage Stephig9</name>
    <dbReference type="NCBI Taxonomy" id="2591224"/>
    <lineage>
        <taxon>Viruses</taxon>
        <taxon>Duplodnaviria</taxon>
        <taxon>Heunggongvirae</taxon>
        <taxon>Uroviricota</taxon>
        <taxon>Caudoviricetes</taxon>
        <taxon>Fromanvirus</taxon>
        <taxon>Fromanvirus astro</taxon>
    </lineage>
</organism>
<evidence type="ECO:0000313" key="1">
    <source>
        <dbReference type="EMBL" id="QDH93052.1"/>
    </source>
</evidence>
<evidence type="ECO:0000313" key="2">
    <source>
        <dbReference type="Proteomes" id="UP000317263"/>
    </source>
</evidence>
<accession>A0A514DHG8</accession>
<gene>
    <name evidence="1" type="primary">33</name>
    <name evidence="1" type="ORF">SEA_STEPHIG9_33</name>
</gene>
<dbReference type="EMBL" id="MK937605">
    <property type="protein sequence ID" value="QDH93052.1"/>
    <property type="molecule type" value="Genomic_DNA"/>
</dbReference>
<reference evidence="1 2" key="1">
    <citation type="submission" date="2019-05" db="EMBL/GenBank/DDBJ databases">
        <authorList>
            <person name="Chung H.-M."/>
            <person name="Dalia R."/>
            <person name="Diaz J."/>
            <person name="Khakhina S."/>
            <person name="Lee-Soety J.Y."/>
            <person name="Lindberg H.M."/>
            <person name="Pape-Zambito D.A."/>
            <person name="Sunnen C.N."/>
            <person name="Garlena R.A."/>
            <person name="Russell D.A."/>
            <person name="Pope W.H."/>
            <person name="Jacobs-Sera D."/>
            <person name="Hatfull G.F."/>
        </authorList>
    </citation>
    <scope>NUCLEOTIDE SEQUENCE [LARGE SCALE GENOMIC DNA]</scope>
</reference>
<protein>
    <submittedName>
        <fullName evidence="1">Uncharacterized protein</fullName>
    </submittedName>
</protein>
<name>A0A514DHG8_9CAUD</name>
<proteinExistence type="predicted"/>
<dbReference type="Proteomes" id="UP000317263">
    <property type="component" value="Segment"/>
</dbReference>
<sequence>MPGSIGTVYIKVVPSYLTPDEARDEIVDLLYNGGVPYEDAHFLAGRITDHLKVVTIEPADVG</sequence>